<dbReference type="NCBIfam" id="NF003507">
    <property type="entry name" value="PRK05170.2-5"/>
    <property type="match status" value="1"/>
</dbReference>
<accession>A0A1J5TAH2</accession>
<organism evidence="1">
    <name type="scientific">mine drainage metagenome</name>
    <dbReference type="NCBI Taxonomy" id="410659"/>
    <lineage>
        <taxon>unclassified sequences</taxon>
        <taxon>metagenomes</taxon>
        <taxon>ecological metagenomes</taxon>
    </lineage>
</organism>
<dbReference type="AlphaFoldDB" id="A0A1J5TAH2"/>
<dbReference type="EMBL" id="MLJW01000028">
    <property type="protein sequence ID" value="OIR09142.1"/>
    <property type="molecule type" value="Genomic_DNA"/>
</dbReference>
<reference evidence="1" key="1">
    <citation type="submission" date="2016-10" db="EMBL/GenBank/DDBJ databases">
        <title>Sequence of Gallionella enrichment culture.</title>
        <authorList>
            <person name="Poehlein A."/>
            <person name="Muehling M."/>
            <person name="Daniel R."/>
        </authorList>
    </citation>
    <scope>NUCLEOTIDE SEQUENCE</scope>
</reference>
<evidence type="ECO:0000313" key="1">
    <source>
        <dbReference type="EMBL" id="OIR09142.1"/>
    </source>
</evidence>
<dbReference type="PIRSF" id="PIRSF006173">
    <property type="entry name" value="UCP006173"/>
    <property type="match status" value="1"/>
</dbReference>
<gene>
    <name evidence="1" type="ORF">GALL_87490</name>
</gene>
<proteinExistence type="inferred from homology"/>
<dbReference type="InterPro" id="IPR005358">
    <property type="entry name" value="Puta_zinc/iron-chelating_dom"/>
</dbReference>
<dbReference type="Pfam" id="PF03692">
    <property type="entry name" value="CxxCxxCC"/>
    <property type="match status" value="1"/>
</dbReference>
<protein>
    <submittedName>
        <fullName evidence="1">Uncharacterized protein</fullName>
    </submittedName>
</protein>
<dbReference type="NCBIfam" id="NF003501">
    <property type="entry name" value="PRK05170.1-5"/>
    <property type="match status" value="1"/>
</dbReference>
<comment type="caution">
    <text evidence="1">The sequence shown here is derived from an EMBL/GenBank/DDBJ whole genome shotgun (WGS) entry which is preliminary data.</text>
</comment>
<dbReference type="NCBIfam" id="NF003500">
    <property type="entry name" value="PRK05170.1-4"/>
    <property type="match status" value="1"/>
</dbReference>
<dbReference type="PANTHER" id="PTHR37421">
    <property type="entry name" value="UPF0260 PROTEIN YCGN"/>
    <property type="match status" value="1"/>
</dbReference>
<dbReference type="HAMAP" id="MF_00676">
    <property type="entry name" value="UPF0260"/>
    <property type="match status" value="1"/>
</dbReference>
<name>A0A1J5TAH2_9ZZZZ</name>
<sequence>MTNPDAAPFWKRKTLQDMSREEWESLCDGCGKCCLHKLQYEDSDEVYYTNVGCRLLDLATCRCKQYETRQRHVPDCVSLRPDQLLQLNWLPSTCAYRLLARGRDLPAWHPLVTGDANSVHAAGQSIRGRAVPERKARFLDHHIVSWPE</sequence>
<dbReference type="PANTHER" id="PTHR37421:SF1">
    <property type="entry name" value="UPF0260 PROTEIN YCGN"/>
    <property type="match status" value="1"/>
</dbReference>
<dbReference type="InterPro" id="IPR008228">
    <property type="entry name" value="UCP006173"/>
</dbReference>